<dbReference type="AlphaFoldDB" id="A0A1S8SAI3"/>
<evidence type="ECO:0008006" key="3">
    <source>
        <dbReference type="Google" id="ProtNLM"/>
    </source>
</evidence>
<evidence type="ECO:0000313" key="2">
    <source>
        <dbReference type="Proteomes" id="UP000190973"/>
    </source>
</evidence>
<reference evidence="1 2" key="1">
    <citation type="submission" date="2016-05" db="EMBL/GenBank/DDBJ databases">
        <title>Microbial solvent formation.</title>
        <authorList>
            <person name="Poehlein A."/>
            <person name="Montoya Solano J.D."/>
            <person name="Flitsch S."/>
            <person name="Krabben P."/>
            <person name="Duerre P."/>
            <person name="Daniel R."/>
        </authorList>
    </citation>
    <scope>NUCLEOTIDE SEQUENCE [LARGE SCALE GENOMIC DNA]</scope>
    <source>
        <strain evidence="1 2">DSM 53</strain>
    </source>
</reference>
<proteinExistence type="predicted"/>
<dbReference type="Proteomes" id="UP000190973">
    <property type="component" value="Unassembled WGS sequence"/>
</dbReference>
<dbReference type="EMBL" id="LZZI01000025">
    <property type="protein sequence ID" value="OOM62322.1"/>
    <property type="molecule type" value="Genomic_DNA"/>
</dbReference>
<evidence type="ECO:0000313" key="1">
    <source>
        <dbReference type="EMBL" id="OOM62322.1"/>
    </source>
</evidence>
<comment type="caution">
    <text evidence="1">The sequence shown here is derived from an EMBL/GenBank/DDBJ whole genome shotgun (WGS) entry which is preliminary data.</text>
</comment>
<accession>A0A1S8SAI3</accession>
<dbReference type="RefSeq" id="WP_077838500.1">
    <property type="nucleotide sequence ID" value="NZ_JABTAE010000001.1"/>
</dbReference>
<organism evidence="1 2">
    <name type="scientific">Clostridium beijerinckii</name>
    <name type="common">Clostridium MP</name>
    <dbReference type="NCBI Taxonomy" id="1520"/>
    <lineage>
        <taxon>Bacteria</taxon>
        <taxon>Bacillati</taxon>
        <taxon>Bacillota</taxon>
        <taxon>Clostridia</taxon>
        <taxon>Eubacteriales</taxon>
        <taxon>Clostridiaceae</taxon>
        <taxon>Clostridium</taxon>
    </lineage>
</organism>
<name>A0A1S8SAI3_CLOBE</name>
<sequence>MANQEVLELIQASQESGVTVEQLRKDIARGLLRGKKIGRKFLVSRKDLNSYLGLENKDEVLELQLENEKLRNKLKGYEIQFQAFKGLLKTLTNVADI</sequence>
<gene>
    <name evidence="1" type="ORF">CLBCK_18600</name>
</gene>
<protein>
    <recommendedName>
        <fullName evidence="3">Helix-turn-helix domain-containing protein</fullName>
    </recommendedName>
</protein>